<evidence type="ECO:0000313" key="3">
    <source>
        <dbReference type="Proteomes" id="UP000676649"/>
    </source>
</evidence>
<organism evidence="2 3">
    <name type="scientific">Methylomonas paludis</name>
    <dbReference type="NCBI Taxonomy" id="1173101"/>
    <lineage>
        <taxon>Bacteria</taxon>
        <taxon>Pseudomonadati</taxon>
        <taxon>Pseudomonadota</taxon>
        <taxon>Gammaproteobacteria</taxon>
        <taxon>Methylococcales</taxon>
        <taxon>Methylococcaceae</taxon>
        <taxon>Methylomonas</taxon>
    </lineage>
</organism>
<dbReference type="EMBL" id="CP073754">
    <property type="protein sequence ID" value="QWF69990.1"/>
    <property type="molecule type" value="Genomic_DNA"/>
</dbReference>
<dbReference type="AlphaFoldDB" id="A0A975MLY4"/>
<proteinExistence type="predicted"/>
<sequence length="254" mass="27364">MSKKLNNRLWVGLVLLGNWLPSQSVFAESPVTAIALDLGTGNMQQFALDISAPELREHIAANLAEWGYPVQKTAAQFSHRLVTELGIISHQSTPVGLSFSSGNSDPRSPDFQKADVLPISCRLYPAGSDQVLAERTITYSVHALGPEQGAAKLTAKLADQISSTCLDVLESQKLAVTKPLSETGTFQPKWLPDVRVEVKQVQSQIPAAAQVAPLTSGASAAAAKPENSNDQSEKEIIIYNQGSPLILKFGHERR</sequence>
<dbReference type="KEGG" id="mpad:KEF85_11570"/>
<dbReference type="Proteomes" id="UP000676649">
    <property type="component" value="Chromosome"/>
</dbReference>
<gene>
    <name evidence="2" type="ORF">KEF85_11570</name>
</gene>
<name>A0A975MLY4_9GAMM</name>
<evidence type="ECO:0000256" key="1">
    <source>
        <dbReference type="SAM" id="SignalP"/>
    </source>
</evidence>
<feature type="signal peptide" evidence="1">
    <location>
        <begin position="1"/>
        <end position="27"/>
    </location>
</feature>
<protein>
    <submittedName>
        <fullName evidence="2">Uncharacterized protein</fullName>
    </submittedName>
</protein>
<feature type="chain" id="PRO_5037678647" evidence="1">
    <location>
        <begin position="28"/>
        <end position="254"/>
    </location>
</feature>
<reference evidence="2" key="1">
    <citation type="submission" date="2021-04" db="EMBL/GenBank/DDBJ databases">
        <title>Draft genome sequence data of methanotrophic Methylovulum sp. strain S1L and Methylomonas sp. strain S2AM isolated from boreal lake water columns.</title>
        <authorList>
            <person name="Rissanen A.J."/>
            <person name="Mangayil R."/>
            <person name="Svenning M.M."/>
            <person name="Khanongnuch R."/>
        </authorList>
    </citation>
    <scope>NUCLEOTIDE SEQUENCE</scope>
    <source>
        <strain evidence="2">S2AM</strain>
    </source>
</reference>
<keyword evidence="1" id="KW-0732">Signal</keyword>
<accession>A0A975MLY4</accession>
<dbReference type="RefSeq" id="WP_215580728.1">
    <property type="nucleotide sequence ID" value="NZ_CP073754.1"/>
</dbReference>
<keyword evidence="3" id="KW-1185">Reference proteome</keyword>
<evidence type="ECO:0000313" key="2">
    <source>
        <dbReference type="EMBL" id="QWF69990.1"/>
    </source>
</evidence>